<dbReference type="GO" id="GO:0005737">
    <property type="term" value="C:cytoplasm"/>
    <property type="evidence" value="ECO:0007669"/>
    <property type="project" value="TreeGrafter"/>
</dbReference>
<organism evidence="9 10">
    <name type="scientific">Colletotrichum destructivum</name>
    <dbReference type="NCBI Taxonomy" id="34406"/>
    <lineage>
        <taxon>Eukaryota</taxon>
        <taxon>Fungi</taxon>
        <taxon>Dikarya</taxon>
        <taxon>Ascomycota</taxon>
        <taxon>Pezizomycotina</taxon>
        <taxon>Sordariomycetes</taxon>
        <taxon>Hypocreomycetidae</taxon>
        <taxon>Glomerellales</taxon>
        <taxon>Glomerellaceae</taxon>
        <taxon>Colletotrichum</taxon>
        <taxon>Colletotrichum destructivum species complex</taxon>
    </lineage>
</organism>
<keyword evidence="4 7" id="KW-0862">Zinc</keyword>
<evidence type="ECO:0000256" key="6">
    <source>
        <dbReference type="ARBA" id="ARBA00023027"/>
    </source>
</evidence>
<evidence type="ECO:0000256" key="2">
    <source>
        <dbReference type="ARBA" id="ARBA00008072"/>
    </source>
</evidence>
<dbReference type="PANTHER" id="PTHR42940">
    <property type="entry name" value="ALCOHOL DEHYDROGENASE 1-RELATED"/>
    <property type="match status" value="1"/>
</dbReference>
<dbReference type="InterPro" id="IPR013149">
    <property type="entry name" value="ADH-like_C"/>
</dbReference>
<dbReference type="PROSITE" id="PS00059">
    <property type="entry name" value="ADH_ZINC"/>
    <property type="match status" value="1"/>
</dbReference>
<dbReference type="GeneID" id="87951033"/>
<dbReference type="KEGG" id="cdet:87951033"/>
<dbReference type="CDD" id="cd08297">
    <property type="entry name" value="CAD3"/>
    <property type="match status" value="1"/>
</dbReference>
<dbReference type="SUPFAM" id="SSF51735">
    <property type="entry name" value="NAD(P)-binding Rossmann-fold domains"/>
    <property type="match status" value="1"/>
</dbReference>
<keyword evidence="5" id="KW-0560">Oxidoreductase</keyword>
<dbReference type="InterPro" id="IPR036291">
    <property type="entry name" value="NAD(P)-bd_dom_sf"/>
</dbReference>
<dbReference type="InterPro" id="IPR002328">
    <property type="entry name" value="ADH_Zn_CS"/>
</dbReference>
<evidence type="ECO:0000313" key="10">
    <source>
        <dbReference type="Proteomes" id="UP001322277"/>
    </source>
</evidence>
<gene>
    <name evidence="9" type="ORF">CDEST_14533</name>
</gene>
<evidence type="ECO:0000313" key="9">
    <source>
        <dbReference type="EMBL" id="WQF89519.1"/>
    </source>
</evidence>
<dbReference type="SUPFAM" id="SSF50129">
    <property type="entry name" value="GroES-like"/>
    <property type="match status" value="1"/>
</dbReference>
<comment type="similarity">
    <text evidence="2 7">Belongs to the zinc-containing alcohol dehydrogenase family.</text>
</comment>
<evidence type="ECO:0000256" key="3">
    <source>
        <dbReference type="ARBA" id="ARBA00022723"/>
    </source>
</evidence>
<name>A0AAX4J1S5_9PEZI</name>
<evidence type="ECO:0000259" key="8">
    <source>
        <dbReference type="SMART" id="SM00829"/>
    </source>
</evidence>
<dbReference type="InterPro" id="IPR011032">
    <property type="entry name" value="GroES-like_sf"/>
</dbReference>
<dbReference type="RefSeq" id="XP_062786740.1">
    <property type="nucleotide sequence ID" value="XM_062930689.1"/>
</dbReference>
<evidence type="ECO:0000256" key="5">
    <source>
        <dbReference type="ARBA" id="ARBA00023002"/>
    </source>
</evidence>
<evidence type="ECO:0000256" key="7">
    <source>
        <dbReference type="RuleBase" id="RU361277"/>
    </source>
</evidence>
<feature type="domain" description="Enoyl reductase (ER)" evidence="8">
    <location>
        <begin position="19"/>
        <end position="349"/>
    </location>
</feature>
<keyword evidence="6" id="KW-0520">NAD</keyword>
<dbReference type="Pfam" id="PF08240">
    <property type="entry name" value="ADH_N"/>
    <property type="match status" value="1"/>
</dbReference>
<dbReference type="Gene3D" id="3.90.180.10">
    <property type="entry name" value="Medium-chain alcohol dehydrogenases, catalytic domain"/>
    <property type="match status" value="1"/>
</dbReference>
<dbReference type="FunFam" id="3.40.50.720:FF:000039">
    <property type="entry name" value="Alcohol dehydrogenase AdhP"/>
    <property type="match status" value="1"/>
</dbReference>
<sequence length="352" mass="37710">MNPNDIPTLQEAVLIEDPGLDARVVVREDVPVGAPGLYEVLVQLSFTGVCGSEVRALRGWGSYDPIVGHEGIGSVVKLGGHVPESLLGRKVGVKWLYRACGECSVCVRGFSNNCPKQLNTGKQRPGTLQQYVVADSRYLTPIPRGISDEEAAPLLCAGLTMMGAVSMLDNDLSRRDWVVIQGAGGGLGHLGVQIASRMRGLRVIAVDTGHEKRTFTETLGAEAYIDYEADDVERAVIDLTGEGAHAVIVVPGSEDAYKIAPKLVRSMGTVVCVGLPHNDFQLPISITKCAIKALTIKGAMVGTEEQMSELLQAASKGIVRAIVEPFKFSDVPDILDRLAREQILGRAVVRCL</sequence>
<accession>A0AAX4J1S5</accession>
<evidence type="ECO:0000256" key="1">
    <source>
        <dbReference type="ARBA" id="ARBA00001947"/>
    </source>
</evidence>
<keyword evidence="3 7" id="KW-0479">Metal-binding</keyword>
<dbReference type="PANTHER" id="PTHR42940:SF2">
    <property type="entry name" value="DEHYDROGENASE FAMILY OXIDOREDUCTASE, PUTATIVE (JCVI)-RELATED"/>
    <property type="match status" value="1"/>
</dbReference>
<reference evidence="10" key="1">
    <citation type="journal article" date="2023" name="bioRxiv">
        <title>Complete genome of the Medicago anthracnose fungus, Colletotrichum destructivum, reveals a mini-chromosome-like region within a core chromosome.</title>
        <authorList>
            <person name="Lapalu N."/>
            <person name="Simon A."/>
            <person name="Lu A."/>
            <person name="Plaumann P.-L."/>
            <person name="Amselem J."/>
            <person name="Pigne S."/>
            <person name="Auger A."/>
            <person name="Koch C."/>
            <person name="Dallery J.-F."/>
            <person name="O'Connell R.J."/>
        </authorList>
    </citation>
    <scope>NUCLEOTIDE SEQUENCE [LARGE SCALE GENOMIC DNA]</scope>
    <source>
        <strain evidence="10">CBS 520.97</strain>
    </source>
</reference>
<dbReference type="AlphaFoldDB" id="A0AAX4J1S5"/>
<dbReference type="Pfam" id="PF00107">
    <property type="entry name" value="ADH_zinc_N"/>
    <property type="match status" value="1"/>
</dbReference>
<dbReference type="GO" id="GO:0008270">
    <property type="term" value="F:zinc ion binding"/>
    <property type="evidence" value="ECO:0007669"/>
    <property type="project" value="InterPro"/>
</dbReference>
<dbReference type="Gene3D" id="3.40.50.720">
    <property type="entry name" value="NAD(P)-binding Rossmann-like Domain"/>
    <property type="match status" value="1"/>
</dbReference>
<dbReference type="GO" id="GO:0004022">
    <property type="term" value="F:alcohol dehydrogenase (NAD+) activity"/>
    <property type="evidence" value="ECO:0007669"/>
    <property type="project" value="TreeGrafter"/>
</dbReference>
<proteinExistence type="inferred from homology"/>
<dbReference type="Proteomes" id="UP001322277">
    <property type="component" value="Chromosome 10"/>
</dbReference>
<keyword evidence="10" id="KW-1185">Reference proteome</keyword>
<dbReference type="EMBL" id="CP137314">
    <property type="protein sequence ID" value="WQF89519.1"/>
    <property type="molecule type" value="Genomic_DNA"/>
</dbReference>
<dbReference type="InterPro" id="IPR013154">
    <property type="entry name" value="ADH-like_N"/>
</dbReference>
<protein>
    <submittedName>
        <fullName evidence="9">Alcohol dehydrogenase, zinc-type, GroES-like superfamily, NAD(P)-binding domain superfamily</fullName>
    </submittedName>
</protein>
<comment type="cofactor">
    <cofactor evidence="1 7">
        <name>Zn(2+)</name>
        <dbReference type="ChEBI" id="CHEBI:29105"/>
    </cofactor>
</comment>
<dbReference type="SMART" id="SM00829">
    <property type="entry name" value="PKS_ER"/>
    <property type="match status" value="1"/>
</dbReference>
<dbReference type="InterPro" id="IPR020843">
    <property type="entry name" value="ER"/>
</dbReference>
<evidence type="ECO:0000256" key="4">
    <source>
        <dbReference type="ARBA" id="ARBA00022833"/>
    </source>
</evidence>